<evidence type="ECO:0000256" key="1">
    <source>
        <dbReference type="ARBA" id="ARBA00004496"/>
    </source>
</evidence>
<feature type="region of interest" description="Disordered" evidence="10">
    <location>
        <begin position="1"/>
        <end position="22"/>
    </location>
</feature>
<dbReference type="InterPro" id="IPR018073">
    <property type="entry name" value="Prot_inh_cystat_CS"/>
</dbReference>
<keyword evidence="6" id="KW-0007">Acetylation</keyword>
<feature type="domain" description="Cystatin" evidence="11">
    <location>
        <begin position="17"/>
        <end position="108"/>
    </location>
</feature>
<gene>
    <name evidence="12" type="ORF">H920_10470</name>
</gene>
<keyword evidence="5" id="KW-0789">Thiol protease inhibitor</keyword>
<dbReference type="EMBL" id="KN122816">
    <property type="protein sequence ID" value="KFO28096.1"/>
    <property type="molecule type" value="Genomic_DNA"/>
</dbReference>
<evidence type="ECO:0000256" key="10">
    <source>
        <dbReference type="SAM" id="MobiDB-lite"/>
    </source>
</evidence>
<evidence type="ECO:0000256" key="9">
    <source>
        <dbReference type="ARBA" id="ARBA00056152"/>
    </source>
</evidence>
<dbReference type="MEROPS" id="I25.003"/>
<dbReference type="Pfam" id="PF00031">
    <property type="entry name" value="Cystatin"/>
    <property type="match status" value="1"/>
</dbReference>
<dbReference type="PANTHER" id="PTHR11414">
    <property type="entry name" value="CYSTATIN FAMILY MEMBER"/>
    <property type="match status" value="1"/>
</dbReference>
<dbReference type="InterPro" id="IPR001713">
    <property type="entry name" value="Prot_inh_stefin"/>
</dbReference>
<comment type="subcellular location">
    <subcellularLocation>
        <location evidence="1">Cytoplasm</location>
    </subcellularLocation>
</comment>
<protein>
    <recommendedName>
        <fullName evidence="7">Cystatin-B</fullName>
    </recommendedName>
    <alternativeName>
        <fullName evidence="8">Stefin-B</fullName>
    </alternativeName>
</protein>
<organism evidence="12 13">
    <name type="scientific">Fukomys damarensis</name>
    <name type="common">Damaraland mole rat</name>
    <name type="synonym">Cryptomys damarensis</name>
    <dbReference type="NCBI Taxonomy" id="885580"/>
    <lineage>
        <taxon>Eukaryota</taxon>
        <taxon>Metazoa</taxon>
        <taxon>Chordata</taxon>
        <taxon>Craniata</taxon>
        <taxon>Vertebrata</taxon>
        <taxon>Euteleostomi</taxon>
        <taxon>Mammalia</taxon>
        <taxon>Eutheria</taxon>
        <taxon>Euarchontoglires</taxon>
        <taxon>Glires</taxon>
        <taxon>Rodentia</taxon>
        <taxon>Hystricomorpha</taxon>
        <taxon>Bathyergidae</taxon>
        <taxon>Fukomys</taxon>
    </lineage>
</organism>
<dbReference type="InterPro" id="IPR000010">
    <property type="entry name" value="Cystatin_dom"/>
</dbReference>
<accession>A0A091DZ43</accession>
<evidence type="ECO:0000256" key="7">
    <source>
        <dbReference type="ARBA" id="ARBA00040677"/>
    </source>
</evidence>
<evidence type="ECO:0000313" key="12">
    <source>
        <dbReference type="EMBL" id="KFO28096.1"/>
    </source>
</evidence>
<evidence type="ECO:0000256" key="4">
    <source>
        <dbReference type="ARBA" id="ARBA00022690"/>
    </source>
</evidence>
<keyword evidence="3" id="KW-0963">Cytoplasm</keyword>
<evidence type="ECO:0000313" key="13">
    <source>
        <dbReference type="Proteomes" id="UP000028990"/>
    </source>
</evidence>
<evidence type="ECO:0000256" key="5">
    <source>
        <dbReference type="ARBA" id="ARBA00022704"/>
    </source>
</evidence>
<dbReference type="InterPro" id="IPR046350">
    <property type="entry name" value="Cystatin_sf"/>
</dbReference>
<dbReference type="GO" id="GO:0005829">
    <property type="term" value="C:cytosol"/>
    <property type="evidence" value="ECO:0007669"/>
    <property type="project" value="TreeGrafter"/>
</dbReference>
<dbReference type="PANTHER" id="PTHR11414:SF22">
    <property type="entry name" value="CYSTATIN-B"/>
    <property type="match status" value="1"/>
</dbReference>
<dbReference type="FunFam" id="3.10.450.10:FF:000001">
    <property type="entry name" value="Cystatin-A"/>
    <property type="match status" value="1"/>
</dbReference>
<evidence type="ECO:0000256" key="8">
    <source>
        <dbReference type="ARBA" id="ARBA00041437"/>
    </source>
</evidence>
<dbReference type="GO" id="GO:0004869">
    <property type="term" value="F:cysteine-type endopeptidase inhibitor activity"/>
    <property type="evidence" value="ECO:0007669"/>
    <property type="project" value="UniProtKB-KW"/>
</dbReference>
<evidence type="ECO:0000256" key="6">
    <source>
        <dbReference type="ARBA" id="ARBA00022990"/>
    </source>
</evidence>
<dbReference type="PROSITE" id="PS00287">
    <property type="entry name" value="CYSTATIN"/>
    <property type="match status" value="1"/>
</dbReference>
<name>A0A091DZ43_FUKDA</name>
<dbReference type="AlphaFoldDB" id="A0A091DZ43"/>
<dbReference type="PRINTS" id="PR00295">
    <property type="entry name" value="STEFINA"/>
</dbReference>
<dbReference type="CDD" id="cd00042">
    <property type="entry name" value="CY"/>
    <property type="match status" value="1"/>
</dbReference>
<dbReference type="eggNOG" id="ENOG502SF2X">
    <property type="taxonomic scope" value="Eukaryota"/>
</dbReference>
<comment type="function">
    <text evidence="9">This is an intracellular thiol proteinase inhibitor.</text>
</comment>
<keyword evidence="13" id="KW-1185">Reference proteome</keyword>
<dbReference type="Proteomes" id="UP000028990">
    <property type="component" value="Unassembled WGS sequence"/>
</dbReference>
<proteinExistence type="inferred from homology"/>
<dbReference type="SUPFAM" id="SSF54403">
    <property type="entry name" value="Cystatin/monellin"/>
    <property type="match status" value="1"/>
</dbReference>
<dbReference type="Gene3D" id="3.10.450.10">
    <property type="match status" value="1"/>
</dbReference>
<evidence type="ECO:0000259" key="11">
    <source>
        <dbReference type="SMART" id="SM00043"/>
    </source>
</evidence>
<dbReference type="STRING" id="885580.ENSFDAP00000016069"/>
<keyword evidence="4" id="KW-0646">Protease inhibitor</keyword>
<dbReference type="SMART" id="SM00043">
    <property type="entry name" value="CY"/>
    <property type="match status" value="1"/>
</dbReference>
<sequence>MWIHPNHLKPGPDNSPEAHGKWSVVSKPGELKVKPQLEEKENRKYPVFEAVSYKTQVVAGINYFIKVHIGDENFLHLRVFQGLAHENKAAVLVAYQTNKSRQDELEYF</sequence>
<comment type="similarity">
    <text evidence="2">Belongs to the cystatin family.</text>
</comment>
<evidence type="ECO:0000256" key="3">
    <source>
        <dbReference type="ARBA" id="ARBA00022490"/>
    </source>
</evidence>
<evidence type="ECO:0000256" key="2">
    <source>
        <dbReference type="ARBA" id="ARBA00009403"/>
    </source>
</evidence>
<reference evidence="12 13" key="1">
    <citation type="submission" date="2013-11" db="EMBL/GenBank/DDBJ databases">
        <title>The Damaraland mole rat (Fukomys damarensis) genome and evolution of African mole rats.</title>
        <authorList>
            <person name="Gladyshev V.N."/>
            <person name="Fang X."/>
        </authorList>
    </citation>
    <scope>NUCLEOTIDE SEQUENCE [LARGE SCALE GENOMIC DNA]</scope>
    <source>
        <tissue evidence="12">Liver</tissue>
    </source>
</reference>